<accession>A0A1V9ZC33</accession>
<reference evidence="1 2" key="1">
    <citation type="journal article" date="2014" name="Genome Biol. Evol.">
        <title>The secreted proteins of Achlya hypogyna and Thraustotheca clavata identify the ancestral oomycete secretome and reveal gene acquisitions by horizontal gene transfer.</title>
        <authorList>
            <person name="Misner I."/>
            <person name="Blouin N."/>
            <person name="Leonard G."/>
            <person name="Richards T.A."/>
            <person name="Lane C.E."/>
        </authorList>
    </citation>
    <scope>NUCLEOTIDE SEQUENCE [LARGE SCALE GENOMIC DNA]</scope>
    <source>
        <strain evidence="1 2">ATCC 34112</strain>
    </source>
</reference>
<evidence type="ECO:0000313" key="1">
    <source>
        <dbReference type="EMBL" id="OQR95548.1"/>
    </source>
</evidence>
<organism evidence="1 2">
    <name type="scientific">Thraustotheca clavata</name>
    <dbReference type="NCBI Taxonomy" id="74557"/>
    <lineage>
        <taxon>Eukaryota</taxon>
        <taxon>Sar</taxon>
        <taxon>Stramenopiles</taxon>
        <taxon>Oomycota</taxon>
        <taxon>Saprolegniomycetes</taxon>
        <taxon>Saprolegniales</taxon>
        <taxon>Achlyaceae</taxon>
        <taxon>Thraustotheca</taxon>
    </lineage>
</organism>
<proteinExistence type="predicted"/>
<dbReference type="AlphaFoldDB" id="A0A1V9ZC33"/>
<comment type="caution">
    <text evidence="1">The sequence shown here is derived from an EMBL/GenBank/DDBJ whole genome shotgun (WGS) entry which is preliminary data.</text>
</comment>
<protein>
    <submittedName>
        <fullName evidence="1">Uncharacterized protein</fullName>
    </submittedName>
</protein>
<name>A0A1V9ZC33_9STRA</name>
<dbReference type="EMBL" id="JNBS01002088">
    <property type="protein sequence ID" value="OQR95548.1"/>
    <property type="molecule type" value="Genomic_DNA"/>
</dbReference>
<evidence type="ECO:0000313" key="2">
    <source>
        <dbReference type="Proteomes" id="UP000243217"/>
    </source>
</evidence>
<keyword evidence="2" id="KW-1185">Reference proteome</keyword>
<dbReference type="OrthoDB" id="63398at2759"/>
<sequence>MKTTGLSQAKIARELTKEYIAKKAYCNDMFTKVDVLAIVSAFDDSAMVLQEMGKQDFLECIGYDFLPSNGVLMTVRCVLWLFNIDTSKTSDSIVWSGIWAAWIVKNIDAHVLGWEWMTCNEPLGLFTKPYDLSSKYLDEIEIILPEIAATAQQTWQPAYALLRNWVCCAFDYLHMATNVLPINPLAKYIATLLEPSKRTPKENIWFVAHTEDDVPFYYNRHSQECVLDEPEDFDGARVLVPRFMELQMLDVLMGDANLRAEVEVRRHLLEMARDKDNAWVECYDYITKARYYYSLQRLKLSYSRPNSRNIIKAETSPAYRSVIRIQSAYRRRQAQELVNEKRAKCKQMPRFQTRHFF</sequence>
<gene>
    <name evidence="1" type="ORF">THRCLA_07776</name>
</gene>
<dbReference type="Proteomes" id="UP000243217">
    <property type="component" value="Unassembled WGS sequence"/>
</dbReference>